<feature type="region of interest" description="Disordered" evidence="1">
    <location>
        <begin position="1"/>
        <end position="24"/>
    </location>
</feature>
<feature type="compositionally biased region" description="Basic and acidic residues" evidence="1">
    <location>
        <begin position="1"/>
        <end position="10"/>
    </location>
</feature>
<keyword evidence="3" id="KW-1185">Reference proteome</keyword>
<dbReference type="EMBL" id="NHNI01000002">
    <property type="protein sequence ID" value="OZY85205.1"/>
    <property type="molecule type" value="Genomic_DNA"/>
</dbReference>
<dbReference type="Proteomes" id="UP000216101">
    <property type="component" value="Unassembled WGS sequence"/>
</dbReference>
<sequence length="75" mass="8357">MADIAEKELKAQQQQPQSVVQGVSDIKPQESIDRVAALNGRVPDVGSDDWCEVMMVKDAKDWTVDEQSLFAKHCL</sequence>
<evidence type="ECO:0008006" key="4">
    <source>
        <dbReference type="Google" id="ProtNLM"/>
    </source>
</evidence>
<dbReference type="InterPro" id="IPR021379">
    <property type="entry name" value="DUF3012"/>
</dbReference>
<gene>
    <name evidence="2" type="ORF">CBP51_18425</name>
</gene>
<dbReference type="AlphaFoldDB" id="A0A266Q5T2"/>
<feature type="compositionally biased region" description="Low complexity" evidence="1">
    <location>
        <begin position="12"/>
        <end position="24"/>
    </location>
</feature>
<accession>A0A266Q5T2</accession>
<proteinExistence type="predicted"/>
<organism evidence="2 3">
    <name type="scientific">Cellvibrio mixtus</name>
    <dbReference type="NCBI Taxonomy" id="39650"/>
    <lineage>
        <taxon>Bacteria</taxon>
        <taxon>Pseudomonadati</taxon>
        <taxon>Pseudomonadota</taxon>
        <taxon>Gammaproteobacteria</taxon>
        <taxon>Cellvibrionales</taxon>
        <taxon>Cellvibrionaceae</taxon>
        <taxon>Cellvibrio</taxon>
    </lineage>
</organism>
<evidence type="ECO:0000256" key="1">
    <source>
        <dbReference type="SAM" id="MobiDB-lite"/>
    </source>
</evidence>
<dbReference type="Pfam" id="PF11216">
    <property type="entry name" value="DUF3012"/>
    <property type="match status" value="1"/>
</dbReference>
<evidence type="ECO:0000313" key="2">
    <source>
        <dbReference type="EMBL" id="OZY85205.1"/>
    </source>
</evidence>
<evidence type="ECO:0000313" key="3">
    <source>
        <dbReference type="Proteomes" id="UP000216101"/>
    </source>
</evidence>
<comment type="caution">
    <text evidence="2">The sequence shown here is derived from an EMBL/GenBank/DDBJ whole genome shotgun (WGS) entry which is preliminary data.</text>
</comment>
<protein>
    <recommendedName>
        <fullName evidence="4">DUF3012 domain-containing protein</fullName>
    </recommendedName>
</protein>
<name>A0A266Q5T2_9GAMM</name>
<reference evidence="3" key="1">
    <citation type="submission" date="2017-05" db="EMBL/GenBank/DDBJ databases">
        <authorList>
            <person name="Barney B.M."/>
        </authorList>
    </citation>
    <scope>NUCLEOTIDE SEQUENCE [LARGE SCALE GENOMIC DNA]</scope>
    <source>
        <strain evidence="3">PSBB022</strain>
    </source>
</reference>